<dbReference type="InterPro" id="IPR050430">
    <property type="entry name" value="Peptidase_S1"/>
</dbReference>
<dbReference type="InterPro" id="IPR043504">
    <property type="entry name" value="Peptidase_S1_PA_chymotrypsin"/>
</dbReference>
<dbReference type="Proteomes" id="UP001153709">
    <property type="component" value="Chromosome 1"/>
</dbReference>
<dbReference type="PROSITE" id="PS00134">
    <property type="entry name" value="TRYPSIN_HIS"/>
    <property type="match status" value="1"/>
</dbReference>
<keyword evidence="5" id="KW-0732">Signal</keyword>
<keyword evidence="3" id="KW-0720">Serine protease</keyword>
<dbReference type="OrthoDB" id="531708at2759"/>
<keyword evidence="1" id="KW-0645">Protease</keyword>
<dbReference type="InterPro" id="IPR018114">
    <property type="entry name" value="TRYPSIN_HIS"/>
</dbReference>
<dbReference type="InterPro" id="IPR009003">
    <property type="entry name" value="Peptidase_S1_PA"/>
</dbReference>
<organism evidence="7 8">
    <name type="scientific">Diabrotica balteata</name>
    <name type="common">Banded cucumber beetle</name>
    <dbReference type="NCBI Taxonomy" id="107213"/>
    <lineage>
        <taxon>Eukaryota</taxon>
        <taxon>Metazoa</taxon>
        <taxon>Ecdysozoa</taxon>
        <taxon>Arthropoda</taxon>
        <taxon>Hexapoda</taxon>
        <taxon>Insecta</taxon>
        <taxon>Pterygota</taxon>
        <taxon>Neoptera</taxon>
        <taxon>Endopterygota</taxon>
        <taxon>Coleoptera</taxon>
        <taxon>Polyphaga</taxon>
        <taxon>Cucujiformia</taxon>
        <taxon>Chrysomeloidea</taxon>
        <taxon>Chrysomelidae</taxon>
        <taxon>Galerucinae</taxon>
        <taxon>Diabroticina</taxon>
        <taxon>Diabroticites</taxon>
        <taxon>Diabrotica</taxon>
    </lineage>
</organism>
<sequence length="197" mass="21537">MGRNLNIAWLVCIFLLKCNFVDAGKRFRIFGGKETRIENHPWMVSLIVPDIGHNCGGSLINEDTVLTAAHCLAEKVKYSDKIKPINLPEEGLKVTEGTSAVVAGWGRTEPLGNASNILMETKVKVSKSERDYLIVAGERKSGICGGDSGGPLELEDTIVGIVSYTSGPECEESGIPGKYMNVPFYRTWIDKTLNSFL</sequence>
<name>A0A9P0GWT7_DIABA</name>
<evidence type="ECO:0000256" key="1">
    <source>
        <dbReference type="ARBA" id="ARBA00022670"/>
    </source>
</evidence>
<dbReference type="PANTHER" id="PTHR24276:SF98">
    <property type="entry name" value="FI18310P1-RELATED"/>
    <property type="match status" value="1"/>
</dbReference>
<accession>A0A9P0GWT7</accession>
<evidence type="ECO:0000256" key="5">
    <source>
        <dbReference type="SAM" id="SignalP"/>
    </source>
</evidence>
<evidence type="ECO:0000313" key="7">
    <source>
        <dbReference type="EMBL" id="CAH1236836.1"/>
    </source>
</evidence>
<evidence type="ECO:0000256" key="3">
    <source>
        <dbReference type="ARBA" id="ARBA00022825"/>
    </source>
</evidence>
<proteinExistence type="predicted"/>
<dbReference type="SUPFAM" id="SSF50494">
    <property type="entry name" value="Trypsin-like serine proteases"/>
    <property type="match status" value="1"/>
</dbReference>
<dbReference type="GO" id="GO:0004252">
    <property type="term" value="F:serine-type endopeptidase activity"/>
    <property type="evidence" value="ECO:0007669"/>
    <property type="project" value="InterPro"/>
</dbReference>
<dbReference type="InterPro" id="IPR001254">
    <property type="entry name" value="Trypsin_dom"/>
</dbReference>
<keyword evidence="4" id="KW-1015">Disulfide bond</keyword>
<dbReference type="PANTHER" id="PTHR24276">
    <property type="entry name" value="POLYSERASE-RELATED"/>
    <property type="match status" value="1"/>
</dbReference>
<protein>
    <recommendedName>
        <fullName evidence="6">Peptidase S1 domain-containing protein</fullName>
    </recommendedName>
</protein>
<feature type="signal peptide" evidence="5">
    <location>
        <begin position="1"/>
        <end position="23"/>
    </location>
</feature>
<evidence type="ECO:0000256" key="2">
    <source>
        <dbReference type="ARBA" id="ARBA00022801"/>
    </source>
</evidence>
<keyword evidence="8" id="KW-1185">Reference proteome</keyword>
<dbReference type="Pfam" id="PF00089">
    <property type="entry name" value="Trypsin"/>
    <property type="match status" value="1"/>
</dbReference>
<dbReference type="EMBL" id="OU898276">
    <property type="protein sequence ID" value="CAH1236836.1"/>
    <property type="molecule type" value="Genomic_DNA"/>
</dbReference>
<evidence type="ECO:0000259" key="6">
    <source>
        <dbReference type="PROSITE" id="PS50240"/>
    </source>
</evidence>
<dbReference type="Gene3D" id="2.40.10.10">
    <property type="entry name" value="Trypsin-like serine proteases"/>
    <property type="match status" value="3"/>
</dbReference>
<gene>
    <name evidence="7" type="ORF">DIABBA_LOCUS1430</name>
</gene>
<evidence type="ECO:0000313" key="8">
    <source>
        <dbReference type="Proteomes" id="UP001153709"/>
    </source>
</evidence>
<feature type="domain" description="Peptidase S1" evidence="6">
    <location>
        <begin position="29"/>
        <end position="194"/>
    </location>
</feature>
<feature type="chain" id="PRO_5040128149" description="Peptidase S1 domain-containing protein" evidence="5">
    <location>
        <begin position="24"/>
        <end position="197"/>
    </location>
</feature>
<dbReference type="AlphaFoldDB" id="A0A9P0GWT7"/>
<dbReference type="PROSITE" id="PS50240">
    <property type="entry name" value="TRYPSIN_DOM"/>
    <property type="match status" value="1"/>
</dbReference>
<dbReference type="CDD" id="cd00190">
    <property type="entry name" value="Tryp_SPc"/>
    <property type="match status" value="1"/>
</dbReference>
<keyword evidence="2" id="KW-0378">Hydrolase</keyword>
<dbReference type="SMART" id="SM00020">
    <property type="entry name" value="Tryp_SPc"/>
    <property type="match status" value="1"/>
</dbReference>
<reference evidence="7" key="1">
    <citation type="submission" date="2022-01" db="EMBL/GenBank/DDBJ databases">
        <authorList>
            <person name="King R."/>
        </authorList>
    </citation>
    <scope>NUCLEOTIDE SEQUENCE</scope>
</reference>
<evidence type="ECO:0000256" key="4">
    <source>
        <dbReference type="ARBA" id="ARBA00023157"/>
    </source>
</evidence>
<dbReference type="GO" id="GO:0006508">
    <property type="term" value="P:proteolysis"/>
    <property type="evidence" value="ECO:0007669"/>
    <property type="project" value="UniProtKB-KW"/>
</dbReference>